<dbReference type="InterPro" id="IPR002364">
    <property type="entry name" value="Quin_OxRdtase/zeta-crystal_CS"/>
</dbReference>
<dbReference type="OrthoDB" id="9780520at2"/>
<accession>A0A4P6PYT0</accession>
<dbReference type="GO" id="GO:0008270">
    <property type="term" value="F:zinc ion binding"/>
    <property type="evidence" value="ECO:0007669"/>
    <property type="project" value="InterPro"/>
</dbReference>
<dbReference type="GO" id="GO:0003723">
    <property type="term" value="F:RNA binding"/>
    <property type="evidence" value="ECO:0007669"/>
    <property type="project" value="UniProtKB-KW"/>
</dbReference>
<keyword evidence="9" id="KW-1185">Reference proteome</keyword>
<dbReference type="InterPro" id="IPR013154">
    <property type="entry name" value="ADH-like_N"/>
</dbReference>
<evidence type="ECO:0000256" key="6">
    <source>
        <dbReference type="ARBA" id="ARBA00022990"/>
    </source>
</evidence>
<dbReference type="InterPro" id="IPR011032">
    <property type="entry name" value="GroES-like_sf"/>
</dbReference>
<protein>
    <submittedName>
        <fullName evidence="8">Quinone oxidoreductase 1</fullName>
        <ecNumber evidence="8">1.6.5.5</ecNumber>
    </submittedName>
</protein>
<evidence type="ECO:0000256" key="1">
    <source>
        <dbReference type="ARBA" id="ARBA00004496"/>
    </source>
</evidence>
<dbReference type="EC" id="1.6.5.5" evidence="8"/>
<keyword evidence="3" id="KW-0963">Cytoplasm</keyword>
<keyword evidence="8" id="KW-0560">Oxidoreductase</keyword>
<dbReference type="CDD" id="cd08244">
    <property type="entry name" value="MDR_enoyl_red"/>
    <property type="match status" value="1"/>
</dbReference>
<dbReference type="Proteomes" id="UP000292235">
    <property type="component" value="Chromosome"/>
</dbReference>
<evidence type="ECO:0000256" key="2">
    <source>
        <dbReference type="ARBA" id="ARBA00011881"/>
    </source>
</evidence>
<evidence type="ECO:0000256" key="3">
    <source>
        <dbReference type="ARBA" id="ARBA00022490"/>
    </source>
</evidence>
<dbReference type="GO" id="GO:0003960">
    <property type="term" value="F:quinone reductase (NADPH) activity"/>
    <property type="evidence" value="ECO:0007669"/>
    <property type="project" value="UniProtKB-EC"/>
</dbReference>
<dbReference type="Pfam" id="PF00107">
    <property type="entry name" value="ADH_zinc_N"/>
    <property type="match status" value="1"/>
</dbReference>
<dbReference type="GO" id="GO:0005737">
    <property type="term" value="C:cytoplasm"/>
    <property type="evidence" value="ECO:0007669"/>
    <property type="project" value="UniProtKB-SubCell"/>
</dbReference>
<keyword evidence="4" id="KW-0521">NADP</keyword>
<dbReference type="InterPro" id="IPR013149">
    <property type="entry name" value="ADH-like_C"/>
</dbReference>
<dbReference type="PROSITE" id="PS01162">
    <property type="entry name" value="QOR_ZETA_CRYSTAL"/>
    <property type="match status" value="1"/>
</dbReference>
<evidence type="ECO:0000313" key="9">
    <source>
        <dbReference type="Proteomes" id="UP000292235"/>
    </source>
</evidence>
<dbReference type="SMART" id="SM00829">
    <property type="entry name" value="PKS_ER"/>
    <property type="match status" value="1"/>
</dbReference>
<gene>
    <name evidence="8" type="primary">qorA1</name>
    <name evidence="8" type="ORF">EKD16_01120</name>
</gene>
<dbReference type="Gene3D" id="3.40.50.720">
    <property type="entry name" value="NAD(P)-binding Rossmann-like Domain"/>
    <property type="match status" value="1"/>
</dbReference>
<keyword evidence="5" id="KW-0694">RNA-binding</keyword>
<dbReference type="InterPro" id="IPR020843">
    <property type="entry name" value="ER"/>
</dbReference>
<sequence>MRAVQAQRFGGPEVLEAVEVPDPEPGPGQALVRVEAVDVLFVETQIRSGWGREFWKVEPPWTPGDGVAGRVSAVGPGVDGDWVGTSVVGATGSADAYAELALVDAERLTPVPDGLSAREAVSFVHDGRTARLLLDAIGTKEGERVLVTAAAGGLGLVLVQKARAAGATVVGAARGEAKLDLVRDMGADAVVDYSEADWAERVREAFGGNGPDVVFDGAGGRIGAQAFAITASNGRFSAHGAPSGGFAEVDPAEAESRGITLRGIAQAQPGAAESSRLIGEVLGEAAAGRLRTVIGAVYPLERAADAHAALESRVVLGKVLLAP</sequence>
<evidence type="ECO:0000256" key="5">
    <source>
        <dbReference type="ARBA" id="ARBA00022884"/>
    </source>
</evidence>
<evidence type="ECO:0000259" key="7">
    <source>
        <dbReference type="SMART" id="SM00829"/>
    </source>
</evidence>
<dbReference type="AlphaFoldDB" id="A0A4P6PYT0"/>
<dbReference type="Gene3D" id="3.90.180.10">
    <property type="entry name" value="Medium-chain alcohol dehydrogenases, catalytic domain"/>
    <property type="match status" value="1"/>
</dbReference>
<dbReference type="PANTHER" id="PTHR44154:SF1">
    <property type="entry name" value="QUINONE OXIDOREDUCTASE"/>
    <property type="match status" value="1"/>
</dbReference>
<dbReference type="EMBL" id="CP036455">
    <property type="protein sequence ID" value="QBI52041.1"/>
    <property type="molecule type" value="Genomic_DNA"/>
</dbReference>
<evidence type="ECO:0000256" key="4">
    <source>
        <dbReference type="ARBA" id="ARBA00022857"/>
    </source>
</evidence>
<organism evidence="8 9">
    <name type="scientific">Streptomonospora litoralis</name>
    <dbReference type="NCBI Taxonomy" id="2498135"/>
    <lineage>
        <taxon>Bacteria</taxon>
        <taxon>Bacillati</taxon>
        <taxon>Actinomycetota</taxon>
        <taxon>Actinomycetes</taxon>
        <taxon>Streptosporangiales</taxon>
        <taxon>Nocardiopsidaceae</taxon>
        <taxon>Streptomonospora</taxon>
    </lineage>
</organism>
<dbReference type="PANTHER" id="PTHR44154">
    <property type="entry name" value="QUINONE OXIDOREDUCTASE"/>
    <property type="match status" value="1"/>
</dbReference>
<dbReference type="InterPro" id="IPR051603">
    <property type="entry name" value="Zinc-ADH_QOR/CCCR"/>
</dbReference>
<name>A0A4P6PYT0_9ACTN</name>
<comment type="subunit">
    <text evidence="2">Homotetramer.</text>
</comment>
<dbReference type="RefSeq" id="WP_131096654.1">
    <property type="nucleotide sequence ID" value="NZ_CP036455.1"/>
</dbReference>
<dbReference type="InterPro" id="IPR036291">
    <property type="entry name" value="NAD(P)-bd_dom_sf"/>
</dbReference>
<dbReference type="KEGG" id="strr:EKD16_01120"/>
<dbReference type="SUPFAM" id="SSF50129">
    <property type="entry name" value="GroES-like"/>
    <property type="match status" value="1"/>
</dbReference>
<comment type="subcellular location">
    <subcellularLocation>
        <location evidence="1">Cytoplasm</location>
    </subcellularLocation>
</comment>
<feature type="domain" description="Enoyl reductase (ER)" evidence="7">
    <location>
        <begin position="10"/>
        <end position="321"/>
    </location>
</feature>
<evidence type="ECO:0000313" key="8">
    <source>
        <dbReference type="EMBL" id="QBI52041.1"/>
    </source>
</evidence>
<dbReference type="Pfam" id="PF08240">
    <property type="entry name" value="ADH_N"/>
    <property type="match status" value="1"/>
</dbReference>
<proteinExistence type="predicted"/>
<reference evidence="8 9" key="1">
    <citation type="submission" date="2019-02" db="EMBL/GenBank/DDBJ databases">
        <authorList>
            <person name="Khodamoradi S."/>
            <person name="Hahnke R.L."/>
            <person name="Kaempfer P."/>
            <person name="Schumann P."/>
            <person name="Rohde M."/>
            <person name="Steinert M."/>
            <person name="Luzhetskyy A."/>
            <person name="Wink J."/>
            <person name="Ruckert C."/>
        </authorList>
    </citation>
    <scope>NUCLEOTIDE SEQUENCE [LARGE SCALE GENOMIC DNA]</scope>
    <source>
        <strain evidence="8 9">M2</strain>
    </source>
</reference>
<dbReference type="SUPFAM" id="SSF51735">
    <property type="entry name" value="NAD(P)-binding Rossmann-fold domains"/>
    <property type="match status" value="1"/>
</dbReference>
<keyword evidence="6" id="KW-0007">Acetylation</keyword>